<name>A0A163ZED3_9BRAD</name>
<sequence length="201" mass="23219">MPELAELMDKMKGVEAEIEAELTRRREELRFRFERRRIVFEQDIEKLQRAIKVGASKYLFSANPLIVLSAPVIYSLIIPFVLIDFWVMAYQAICFPIYGIPKVRRRDYLVFDRHHLAYLNIIEKVNCAYCSYCNGVAAFVREVAARTEVYWCPIKHARRVLGPHPHYVGFADFGDAEGFRAKIEGMKDGVKLDDGRSPTAV</sequence>
<comment type="caution">
    <text evidence="2">The sequence shown here is derived from an EMBL/GenBank/DDBJ whole genome shotgun (WGS) entry which is preliminary data.</text>
</comment>
<keyword evidence="1" id="KW-1133">Transmembrane helix</keyword>
<organism evidence="2 3">
    <name type="scientific">Tardiphaga robiniae</name>
    <dbReference type="NCBI Taxonomy" id="943830"/>
    <lineage>
        <taxon>Bacteria</taxon>
        <taxon>Pseudomonadati</taxon>
        <taxon>Pseudomonadota</taxon>
        <taxon>Alphaproteobacteria</taxon>
        <taxon>Hyphomicrobiales</taxon>
        <taxon>Nitrobacteraceae</taxon>
        <taxon>Tardiphaga</taxon>
    </lineage>
</organism>
<dbReference type="EMBL" id="LVYV01000012">
    <property type="protein sequence ID" value="KZD23368.1"/>
    <property type="molecule type" value="Genomic_DNA"/>
</dbReference>
<dbReference type="RefSeq" id="WP_068733693.1">
    <property type="nucleotide sequence ID" value="NZ_LVYV01000012.1"/>
</dbReference>
<dbReference type="OrthoDB" id="9795505at2"/>
<evidence type="ECO:0000313" key="3">
    <source>
        <dbReference type="Proteomes" id="UP000076574"/>
    </source>
</evidence>
<evidence type="ECO:0000256" key="1">
    <source>
        <dbReference type="SAM" id="Phobius"/>
    </source>
</evidence>
<dbReference type="AlphaFoldDB" id="A0A163ZED3"/>
<keyword evidence="3" id="KW-1185">Reference proteome</keyword>
<keyword evidence="1" id="KW-0472">Membrane</keyword>
<evidence type="ECO:0000313" key="2">
    <source>
        <dbReference type="EMBL" id="KZD23368.1"/>
    </source>
</evidence>
<gene>
    <name evidence="2" type="ORF">A4A58_05630</name>
</gene>
<protein>
    <submittedName>
        <fullName evidence="2">Uncharacterized protein</fullName>
    </submittedName>
</protein>
<feature type="transmembrane region" description="Helical" evidence="1">
    <location>
        <begin position="72"/>
        <end position="98"/>
    </location>
</feature>
<reference evidence="2 3" key="1">
    <citation type="submission" date="2016-03" db="EMBL/GenBank/DDBJ databases">
        <title>Microsymbionts genomes from the relict species Vavilovia formosa (Stev.) Fed.</title>
        <authorList>
            <person name="Kopat V."/>
            <person name="Chirak E."/>
            <person name="Kimeklis A."/>
            <person name="Andronov E."/>
        </authorList>
    </citation>
    <scope>NUCLEOTIDE SEQUENCE [LARGE SCALE GENOMIC DNA]</scope>
    <source>
        <strain evidence="2 3">Vaf07</strain>
    </source>
</reference>
<keyword evidence="1" id="KW-0812">Transmembrane</keyword>
<proteinExistence type="predicted"/>
<accession>A0A163ZED3</accession>
<dbReference type="Proteomes" id="UP000076574">
    <property type="component" value="Unassembled WGS sequence"/>
</dbReference>